<gene>
    <name evidence="2" type="ORF">EX30DRAFT_117408</name>
</gene>
<dbReference type="EMBL" id="ML220134">
    <property type="protein sequence ID" value="TGZ79129.1"/>
    <property type="molecule type" value="Genomic_DNA"/>
</dbReference>
<proteinExistence type="predicted"/>
<evidence type="ECO:0000313" key="3">
    <source>
        <dbReference type="Proteomes" id="UP000298138"/>
    </source>
</evidence>
<dbReference type="InParanoid" id="A0A4S2MS01"/>
<organism evidence="2 3">
    <name type="scientific">Ascodesmis nigricans</name>
    <dbReference type="NCBI Taxonomy" id="341454"/>
    <lineage>
        <taxon>Eukaryota</taxon>
        <taxon>Fungi</taxon>
        <taxon>Dikarya</taxon>
        <taxon>Ascomycota</taxon>
        <taxon>Pezizomycotina</taxon>
        <taxon>Pezizomycetes</taxon>
        <taxon>Pezizales</taxon>
        <taxon>Ascodesmidaceae</taxon>
        <taxon>Ascodesmis</taxon>
    </lineage>
</organism>
<protein>
    <submittedName>
        <fullName evidence="2">Uncharacterized protein</fullName>
    </submittedName>
</protein>
<reference evidence="2 3" key="1">
    <citation type="submission" date="2019-04" db="EMBL/GenBank/DDBJ databases">
        <title>Comparative genomics and transcriptomics to analyze fruiting body development in filamentous ascomycetes.</title>
        <authorList>
            <consortium name="DOE Joint Genome Institute"/>
            <person name="Lutkenhaus R."/>
            <person name="Traeger S."/>
            <person name="Breuer J."/>
            <person name="Kuo A."/>
            <person name="Lipzen A."/>
            <person name="Pangilinan J."/>
            <person name="Dilworth D."/>
            <person name="Sandor L."/>
            <person name="Poggeler S."/>
            <person name="Barry K."/>
            <person name="Grigoriev I.V."/>
            <person name="Nowrousian M."/>
        </authorList>
    </citation>
    <scope>NUCLEOTIDE SEQUENCE [LARGE SCALE GENOMIC DNA]</scope>
    <source>
        <strain evidence="2 3">CBS 389.68</strain>
    </source>
</reference>
<accession>A0A4S2MS01</accession>
<dbReference type="AlphaFoldDB" id="A0A4S2MS01"/>
<feature type="compositionally biased region" description="Low complexity" evidence="1">
    <location>
        <begin position="1"/>
        <end position="24"/>
    </location>
</feature>
<feature type="region of interest" description="Disordered" evidence="1">
    <location>
        <begin position="1"/>
        <end position="33"/>
    </location>
</feature>
<sequence>MALTTTTTTTITITNPNPNPIITPLENPDTAPPPTCPHCNNPPTLTYTCPECIGSGSCERRRCWKCDGRGEVVQDCRCARTNIQSTEAGKEEEEEEEEGTTKERKS</sequence>
<evidence type="ECO:0000256" key="1">
    <source>
        <dbReference type="SAM" id="MobiDB-lite"/>
    </source>
</evidence>
<name>A0A4S2MS01_9PEZI</name>
<feature type="region of interest" description="Disordered" evidence="1">
    <location>
        <begin position="84"/>
        <end position="106"/>
    </location>
</feature>
<dbReference type="Proteomes" id="UP000298138">
    <property type="component" value="Unassembled WGS sequence"/>
</dbReference>
<evidence type="ECO:0000313" key="2">
    <source>
        <dbReference type="EMBL" id="TGZ79129.1"/>
    </source>
</evidence>
<keyword evidence="3" id="KW-1185">Reference proteome</keyword>